<gene>
    <name evidence="2" type="ORF">GCM10022247_05940</name>
</gene>
<name>A0ABP7QZ80_9PSEU</name>
<feature type="transmembrane region" description="Helical" evidence="1">
    <location>
        <begin position="238"/>
        <end position="259"/>
    </location>
</feature>
<feature type="transmembrane region" description="Helical" evidence="1">
    <location>
        <begin position="138"/>
        <end position="161"/>
    </location>
</feature>
<evidence type="ECO:0008006" key="4">
    <source>
        <dbReference type="Google" id="ProtNLM"/>
    </source>
</evidence>
<keyword evidence="1" id="KW-1133">Transmembrane helix</keyword>
<keyword evidence="1" id="KW-0472">Membrane</keyword>
<feature type="transmembrane region" description="Helical" evidence="1">
    <location>
        <begin position="6"/>
        <end position="23"/>
    </location>
</feature>
<accession>A0ABP7QZ80</accession>
<comment type="caution">
    <text evidence="2">The sequence shown here is derived from an EMBL/GenBank/DDBJ whole genome shotgun (WGS) entry which is preliminary data.</text>
</comment>
<proteinExistence type="predicted"/>
<keyword evidence="1" id="KW-0812">Transmembrane</keyword>
<sequence length="266" mass="28329">MRLAGLMFVVVGAAVVISAGWALRASKAQRRLRFQVVARESHVGDCVLVPVAPEPGGVLSLRLAEDQDMSAVNAGDVLWVWPDPMMPSRVRPYRPEPALLWAALAVTGVVLGSAGVVLLQGGGRAGDLIEATGTAIAFPLVIGFEVCLGTVGLAGLAHLALTWKGSRRVSGPVVAVEVLPQGRKNTYRPLVEHPADDGGVRKVWGVPRWFRPELGRVLTVRVAGRPPYEAMRTTPMSAFVLLLFLFFGLLGWVLLSSVFGTAPQSA</sequence>
<dbReference type="Proteomes" id="UP001501747">
    <property type="component" value="Unassembled WGS sequence"/>
</dbReference>
<evidence type="ECO:0000313" key="2">
    <source>
        <dbReference type="EMBL" id="GAA3990118.1"/>
    </source>
</evidence>
<keyword evidence="3" id="KW-1185">Reference proteome</keyword>
<feature type="transmembrane region" description="Helical" evidence="1">
    <location>
        <begin position="98"/>
        <end position="118"/>
    </location>
</feature>
<reference evidence="3" key="1">
    <citation type="journal article" date="2019" name="Int. J. Syst. Evol. Microbiol.">
        <title>The Global Catalogue of Microorganisms (GCM) 10K type strain sequencing project: providing services to taxonomists for standard genome sequencing and annotation.</title>
        <authorList>
            <consortium name="The Broad Institute Genomics Platform"/>
            <consortium name="The Broad Institute Genome Sequencing Center for Infectious Disease"/>
            <person name="Wu L."/>
            <person name="Ma J."/>
        </authorList>
    </citation>
    <scope>NUCLEOTIDE SEQUENCE [LARGE SCALE GENOMIC DNA]</scope>
    <source>
        <strain evidence="3">JCM 17342</strain>
    </source>
</reference>
<organism evidence="2 3">
    <name type="scientific">Allokutzneria multivorans</name>
    <dbReference type="NCBI Taxonomy" id="1142134"/>
    <lineage>
        <taxon>Bacteria</taxon>
        <taxon>Bacillati</taxon>
        <taxon>Actinomycetota</taxon>
        <taxon>Actinomycetes</taxon>
        <taxon>Pseudonocardiales</taxon>
        <taxon>Pseudonocardiaceae</taxon>
        <taxon>Allokutzneria</taxon>
    </lineage>
</organism>
<dbReference type="EMBL" id="BAABAL010000004">
    <property type="protein sequence ID" value="GAA3990118.1"/>
    <property type="molecule type" value="Genomic_DNA"/>
</dbReference>
<evidence type="ECO:0000313" key="3">
    <source>
        <dbReference type="Proteomes" id="UP001501747"/>
    </source>
</evidence>
<protein>
    <recommendedName>
        <fullName evidence="4">DUF3592 domain-containing protein</fullName>
    </recommendedName>
</protein>
<evidence type="ECO:0000256" key="1">
    <source>
        <dbReference type="SAM" id="Phobius"/>
    </source>
</evidence>